<evidence type="ECO:0000259" key="7">
    <source>
        <dbReference type="PROSITE" id="PS50811"/>
    </source>
</evidence>
<evidence type="ECO:0000313" key="9">
    <source>
        <dbReference type="Proteomes" id="UP001417504"/>
    </source>
</evidence>
<dbReference type="Gene3D" id="2.20.25.80">
    <property type="entry name" value="WRKY domain"/>
    <property type="match status" value="1"/>
</dbReference>
<evidence type="ECO:0000256" key="4">
    <source>
        <dbReference type="ARBA" id="ARBA00023163"/>
    </source>
</evidence>
<dbReference type="PROSITE" id="PS50811">
    <property type="entry name" value="WRKY"/>
    <property type="match status" value="1"/>
</dbReference>
<evidence type="ECO:0000313" key="8">
    <source>
        <dbReference type="EMBL" id="KAK9131311.1"/>
    </source>
</evidence>
<dbReference type="GO" id="GO:0043565">
    <property type="term" value="F:sequence-specific DNA binding"/>
    <property type="evidence" value="ECO:0007669"/>
    <property type="project" value="InterPro"/>
</dbReference>
<dbReference type="GO" id="GO:0005634">
    <property type="term" value="C:nucleus"/>
    <property type="evidence" value="ECO:0007669"/>
    <property type="project" value="UniProtKB-SubCell"/>
</dbReference>
<evidence type="ECO:0000256" key="2">
    <source>
        <dbReference type="ARBA" id="ARBA00023015"/>
    </source>
</evidence>
<keyword evidence="3" id="KW-0238">DNA-binding</keyword>
<comment type="caution">
    <text evidence="8">The sequence shown here is derived from an EMBL/GenBank/DDBJ whole genome shotgun (WGS) entry which is preliminary data.</text>
</comment>
<feature type="domain" description="WRKY" evidence="7">
    <location>
        <begin position="143"/>
        <end position="208"/>
    </location>
</feature>
<dbReference type="SMART" id="SM00774">
    <property type="entry name" value="WRKY"/>
    <property type="match status" value="1"/>
</dbReference>
<evidence type="ECO:0000256" key="6">
    <source>
        <dbReference type="SAM" id="MobiDB-lite"/>
    </source>
</evidence>
<keyword evidence="2" id="KW-0805">Transcription regulation</keyword>
<feature type="region of interest" description="Disordered" evidence="6">
    <location>
        <begin position="96"/>
        <end position="140"/>
    </location>
</feature>
<dbReference type="Pfam" id="PF03106">
    <property type="entry name" value="WRKY"/>
    <property type="match status" value="1"/>
</dbReference>
<sequence>MSSSSVSFPFHSNYFMNFLNNDNESGVDDNNGDGDNRSFAPPSSNDFLDMDDFWLQGDQDDIDDYNEVHGDHAMASTYRSPHPSIAINSTAAMSGSAGNIDSGGTSSFTDVELDHSPSSKRSGGGEGEKKKESKSRVAFKTKSEREILDDGFKWRKYGKKMVKNSPNPRNYYRCSIDGCPVKKRVERDGDDPTYVITTYEGIHTHESFSF</sequence>
<proteinExistence type="predicted"/>
<dbReference type="InterPro" id="IPR036576">
    <property type="entry name" value="WRKY_dom_sf"/>
</dbReference>
<feature type="compositionally biased region" description="Basic and acidic residues" evidence="6">
    <location>
        <begin position="126"/>
        <end position="140"/>
    </location>
</feature>
<dbReference type="InterPro" id="IPR044810">
    <property type="entry name" value="WRKY_plant"/>
</dbReference>
<evidence type="ECO:0000256" key="3">
    <source>
        <dbReference type="ARBA" id="ARBA00023125"/>
    </source>
</evidence>
<dbReference type="AlphaFoldDB" id="A0AAP0JDT6"/>
<evidence type="ECO:0000256" key="1">
    <source>
        <dbReference type="ARBA" id="ARBA00004123"/>
    </source>
</evidence>
<evidence type="ECO:0000256" key="5">
    <source>
        <dbReference type="ARBA" id="ARBA00023242"/>
    </source>
</evidence>
<keyword evidence="4" id="KW-0804">Transcription</keyword>
<dbReference type="PANTHER" id="PTHR31221">
    <property type="entry name" value="WRKY TRANSCRIPTION FACTOR PROTEIN 1-RELATED"/>
    <property type="match status" value="1"/>
</dbReference>
<accession>A0AAP0JDT6</accession>
<organism evidence="8 9">
    <name type="scientific">Stephania japonica</name>
    <dbReference type="NCBI Taxonomy" id="461633"/>
    <lineage>
        <taxon>Eukaryota</taxon>
        <taxon>Viridiplantae</taxon>
        <taxon>Streptophyta</taxon>
        <taxon>Embryophyta</taxon>
        <taxon>Tracheophyta</taxon>
        <taxon>Spermatophyta</taxon>
        <taxon>Magnoliopsida</taxon>
        <taxon>Ranunculales</taxon>
        <taxon>Menispermaceae</taxon>
        <taxon>Menispermoideae</taxon>
        <taxon>Cissampelideae</taxon>
        <taxon>Stephania</taxon>
    </lineage>
</organism>
<feature type="compositionally biased region" description="Polar residues" evidence="6">
    <location>
        <begin position="96"/>
        <end position="109"/>
    </location>
</feature>
<comment type="subcellular location">
    <subcellularLocation>
        <location evidence="1">Nucleus</location>
    </subcellularLocation>
</comment>
<dbReference type="EMBL" id="JBBNAE010000004">
    <property type="protein sequence ID" value="KAK9131311.1"/>
    <property type="molecule type" value="Genomic_DNA"/>
</dbReference>
<dbReference type="InterPro" id="IPR003657">
    <property type="entry name" value="WRKY_dom"/>
</dbReference>
<dbReference type="SUPFAM" id="SSF118290">
    <property type="entry name" value="WRKY DNA-binding domain"/>
    <property type="match status" value="1"/>
</dbReference>
<dbReference type="PANTHER" id="PTHR31221:SF112">
    <property type="entry name" value="WRKY TRANSCRIPTION FACTOR 50-RELATED"/>
    <property type="match status" value="1"/>
</dbReference>
<dbReference type="GO" id="GO:0003700">
    <property type="term" value="F:DNA-binding transcription factor activity"/>
    <property type="evidence" value="ECO:0007669"/>
    <property type="project" value="InterPro"/>
</dbReference>
<dbReference type="FunFam" id="2.20.25.80:FF:000003">
    <property type="entry name" value="WRKY transcription factor 57"/>
    <property type="match status" value="1"/>
</dbReference>
<keyword evidence="5" id="KW-0539">Nucleus</keyword>
<name>A0AAP0JDT6_9MAGN</name>
<keyword evidence="9" id="KW-1185">Reference proteome</keyword>
<reference evidence="8 9" key="1">
    <citation type="submission" date="2024-01" db="EMBL/GenBank/DDBJ databases">
        <title>Genome assemblies of Stephania.</title>
        <authorList>
            <person name="Yang L."/>
        </authorList>
    </citation>
    <scope>NUCLEOTIDE SEQUENCE [LARGE SCALE GENOMIC DNA]</scope>
    <source>
        <strain evidence="8">QJT</strain>
        <tissue evidence="8">Leaf</tissue>
    </source>
</reference>
<protein>
    <recommendedName>
        <fullName evidence="7">WRKY domain-containing protein</fullName>
    </recommendedName>
</protein>
<dbReference type="Proteomes" id="UP001417504">
    <property type="component" value="Unassembled WGS sequence"/>
</dbReference>
<gene>
    <name evidence="8" type="ORF">Sjap_011798</name>
</gene>